<evidence type="ECO:0000313" key="3">
    <source>
        <dbReference type="EMBL" id="KWT83994.1"/>
    </source>
</evidence>
<evidence type="ECO:0000256" key="1">
    <source>
        <dbReference type="ARBA" id="ARBA00005947"/>
    </source>
</evidence>
<dbReference type="Pfam" id="PF00850">
    <property type="entry name" value="Hist_deacetyl"/>
    <property type="match status" value="1"/>
</dbReference>
<sequence length="308" mass="34285">MSKKTGFLYSDIYLKHEMPAGHPECSDRLRAIMADLKVSKMWPSLVKIEPEEASYEDLKAVHAGEYIDQARRMKKGYLDPDTYMCEDTYQAALYAAGAIITAIRKCKDGEIERAFCAVRPPGHHAEEDRGMGFCIFNNVAVGARFAQKLGYKKVFIIDFDVHHGNGTQHMFYGDDTVFYFSSHQYPHYPGTGGVKEIGVGKGIGFNYNIPLHSGSGDAEMHDAYHIKLHEQVAKFSPDIFLVSSGYDIHRRDPLAGLSVTNAGIKDIVDGILSAKRGIPVIFTLEGGYDLLAITEAVHITIEELLNFE</sequence>
<dbReference type="InterPro" id="IPR000286">
    <property type="entry name" value="HDACs"/>
</dbReference>
<dbReference type="InterPro" id="IPR023696">
    <property type="entry name" value="Ureohydrolase_dom_sf"/>
</dbReference>
<comment type="caution">
    <text evidence="3">The sequence shown here is derived from an EMBL/GenBank/DDBJ whole genome shotgun (WGS) entry which is preliminary data.</text>
</comment>
<dbReference type="InterPro" id="IPR023801">
    <property type="entry name" value="His_deacetylse_dom"/>
</dbReference>
<organism evidence="3 4">
    <name type="scientific">Candidatus Magnetominusculus xianensis</name>
    <dbReference type="NCBI Taxonomy" id="1748249"/>
    <lineage>
        <taxon>Bacteria</taxon>
        <taxon>Pseudomonadati</taxon>
        <taxon>Nitrospirota</taxon>
        <taxon>Nitrospiria</taxon>
        <taxon>Nitrospirales</taxon>
        <taxon>Nitrospiraceae</taxon>
        <taxon>Candidatus Magnetominusculus</taxon>
    </lineage>
</organism>
<dbReference type="InterPro" id="IPR037138">
    <property type="entry name" value="His_deacetylse_dom_sf"/>
</dbReference>
<dbReference type="Proteomes" id="UP000060487">
    <property type="component" value="Unassembled WGS sequence"/>
</dbReference>
<dbReference type="GO" id="GO:0016787">
    <property type="term" value="F:hydrolase activity"/>
    <property type="evidence" value="ECO:0007669"/>
    <property type="project" value="UniProtKB-KW"/>
</dbReference>
<comment type="similarity">
    <text evidence="1">Belongs to the histone deacetylase family.</text>
</comment>
<reference evidence="3 4" key="1">
    <citation type="submission" date="2015-11" db="EMBL/GenBank/DDBJ databases">
        <authorList>
            <person name="Lin W."/>
        </authorList>
    </citation>
    <scope>NUCLEOTIDE SEQUENCE [LARGE SCALE GENOMIC DNA]</scope>
    <source>
        <strain evidence="3 4">HCH-1</strain>
    </source>
</reference>
<keyword evidence="4" id="KW-1185">Reference proteome</keyword>
<dbReference type="EMBL" id="LNQR01000071">
    <property type="protein sequence ID" value="KWT83994.1"/>
    <property type="molecule type" value="Genomic_DNA"/>
</dbReference>
<accession>A0ABR5SE28</accession>
<evidence type="ECO:0000259" key="2">
    <source>
        <dbReference type="Pfam" id="PF00850"/>
    </source>
</evidence>
<name>A0ABR5SE28_9BACT</name>
<dbReference type="PANTHER" id="PTHR10625">
    <property type="entry name" value="HISTONE DEACETYLASE HDAC1-RELATED"/>
    <property type="match status" value="1"/>
</dbReference>
<dbReference type="SUPFAM" id="SSF52768">
    <property type="entry name" value="Arginase/deacetylase"/>
    <property type="match status" value="1"/>
</dbReference>
<dbReference type="CDD" id="cd09992">
    <property type="entry name" value="HDAC_classII"/>
    <property type="match status" value="1"/>
</dbReference>
<keyword evidence="3" id="KW-0378">Hydrolase</keyword>
<dbReference type="PRINTS" id="PR01270">
    <property type="entry name" value="HDASUPER"/>
</dbReference>
<evidence type="ECO:0000313" key="4">
    <source>
        <dbReference type="Proteomes" id="UP000060487"/>
    </source>
</evidence>
<gene>
    <name evidence="3" type="ORF">ASN18_2098</name>
</gene>
<dbReference type="Gene3D" id="3.40.800.20">
    <property type="entry name" value="Histone deacetylase domain"/>
    <property type="match status" value="1"/>
</dbReference>
<feature type="domain" description="Histone deacetylase" evidence="2">
    <location>
        <begin position="22"/>
        <end position="303"/>
    </location>
</feature>
<dbReference type="PANTHER" id="PTHR10625:SF10">
    <property type="entry name" value="HISTONE DEACETYLASE HDAC1"/>
    <property type="match status" value="1"/>
</dbReference>
<dbReference type="RefSeq" id="WP_085052703.1">
    <property type="nucleotide sequence ID" value="NZ_LNQR01000071.1"/>
</dbReference>
<protein>
    <submittedName>
        <fullName evidence="3">Histone deacetylase-like amidohydrolase</fullName>
        <ecNumber evidence="3">3.5.1.-</ecNumber>
    </submittedName>
</protein>
<proteinExistence type="inferred from homology"/>
<dbReference type="EC" id="3.5.1.-" evidence="3"/>